<feature type="compositionally biased region" description="Low complexity" evidence="1">
    <location>
        <begin position="266"/>
        <end position="280"/>
    </location>
</feature>
<evidence type="ECO:0000313" key="3">
    <source>
        <dbReference type="Proteomes" id="UP000813385"/>
    </source>
</evidence>
<feature type="compositionally biased region" description="Basic and acidic residues" evidence="1">
    <location>
        <begin position="291"/>
        <end position="301"/>
    </location>
</feature>
<protein>
    <submittedName>
        <fullName evidence="2">Uncharacterized protein</fullName>
    </submittedName>
</protein>
<evidence type="ECO:0000313" key="2">
    <source>
        <dbReference type="EMBL" id="KAH7367340.1"/>
    </source>
</evidence>
<feature type="region of interest" description="Disordered" evidence="1">
    <location>
        <begin position="248"/>
        <end position="301"/>
    </location>
</feature>
<keyword evidence="3" id="KW-1185">Reference proteome</keyword>
<feature type="region of interest" description="Disordered" evidence="1">
    <location>
        <begin position="324"/>
        <end position="349"/>
    </location>
</feature>
<comment type="caution">
    <text evidence="2">The sequence shown here is derived from an EMBL/GenBank/DDBJ whole genome shotgun (WGS) entry which is preliminary data.</text>
</comment>
<dbReference type="EMBL" id="JAGPXD010000002">
    <property type="protein sequence ID" value="KAH7367340.1"/>
    <property type="molecule type" value="Genomic_DNA"/>
</dbReference>
<organism evidence="2 3">
    <name type="scientific">Plectosphaerella cucumerina</name>
    <dbReference type="NCBI Taxonomy" id="40658"/>
    <lineage>
        <taxon>Eukaryota</taxon>
        <taxon>Fungi</taxon>
        <taxon>Dikarya</taxon>
        <taxon>Ascomycota</taxon>
        <taxon>Pezizomycotina</taxon>
        <taxon>Sordariomycetes</taxon>
        <taxon>Hypocreomycetidae</taxon>
        <taxon>Glomerellales</taxon>
        <taxon>Plectosphaerellaceae</taxon>
        <taxon>Plectosphaerella</taxon>
    </lineage>
</organism>
<dbReference type="Proteomes" id="UP000813385">
    <property type="component" value="Unassembled WGS sequence"/>
</dbReference>
<feature type="region of interest" description="Disordered" evidence="1">
    <location>
        <begin position="385"/>
        <end position="422"/>
    </location>
</feature>
<reference evidence="2" key="1">
    <citation type="journal article" date="2021" name="Nat. Commun.">
        <title>Genetic determinants of endophytism in the Arabidopsis root mycobiome.</title>
        <authorList>
            <person name="Mesny F."/>
            <person name="Miyauchi S."/>
            <person name="Thiergart T."/>
            <person name="Pickel B."/>
            <person name="Atanasova L."/>
            <person name="Karlsson M."/>
            <person name="Huettel B."/>
            <person name="Barry K.W."/>
            <person name="Haridas S."/>
            <person name="Chen C."/>
            <person name="Bauer D."/>
            <person name="Andreopoulos W."/>
            <person name="Pangilinan J."/>
            <person name="LaButti K."/>
            <person name="Riley R."/>
            <person name="Lipzen A."/>
            <person name="Clum A."/>
            <person name="Drula E."/>
            <person name="Henrissat B."/>
            <person name="Kohler A."/>
            <person name="Grigoriev I.V."/>
            <person name="Martin F.M."/>
            <person name="Hacquard S."/>
        </authorList>
    </citation>
    <scope>NUCLEOTIDE SEQUENCE</scope>
    <source>
        <strain evidence="2">MPI-CAGE-AT-0016</strain>
    </source>
</reference>
<gene>
    <name evidence="2" type="ORF">B0T11DRAFT_348598</name>
</gene>
<accession>A0A8K0TGX9</accession>
<feature type="compositionally biased region" description="Polar residues" evidence="1">
    <location>
        <begin position="395"/>
        <end position="410"/>
    </location>
</feature>
<feature type="non-terminal residue" evidence="2">
    <location>
        <position position="553"/>
    </location>
</feature>
<feature type="region of interest" description="Disordered" evidence="1">
    <location>
        <begin position="85"/>
        <end position="125"/>
    </location>
</feature>
<name>A0A8K0TGX9_9PEZI</name>
<sequence length="553" mass="59705">DDEGVGRHQHQILIPLPTLPPPARLADNCHIADCLAPIQRLETAASLRSGGAMSSTLSSFPNHGHIYLGQLVLEESDADGDIESPVAKRHGGPLDAVRSKFSRNRLHASSARSSRTSVGTSDEELARRAELKRLMHRRIQEELENEEAPTNERSASVLSAPKSVTPAPPGSGPRDTLEFSMVDTSLPDDVRSEKHANLKTSRSLNVISQLSDKAAPTKQLSHASSLREERVLVPPAEYTEILAHINISDPPATPLLQPTKEPPAPEDMSPSSLMLSSETSGCRQAEAPSEDSPRPKESTPRLIRDCSSGFGNWLLVQGLCNSGGSKKKRLGPREAKAPVDNGEQSEAKQESCHVLDLVLPGVTLFDEISPPDNDIPNVAPGEKELAGREWDDAQSAVNQESSSVYPSAPTTRRHTPRDSGANSEVNMVHTRSFHGLQLSTFGRAAQGLVTSRSGVLPGRTANDASSQSLAIPASEYPHRTTLELPSSIAVSETSSYHRREAELEAVEKRFADVVARRVTKEPKSSKFKEEFDLPVHPGISVEVAYVSHAPSPA</sequence>
<dbReference type="OrthoDB" id="3437384at2759"/>
<evidence type="ECO:0000256" key="1">
    <source>
        <dbReference type="SAM" id="MobiDB-lite"/>
    </source>
</evidence>
<feature type="region of interest" description="Disordered" evidence="1">
    <location>
        <begin position="141"/>
        <end position="179"/>
    </location>
</feature>
<dbReference type="AlphaFoldDB" id="A0A8K0TGX9"/>
<proteinExistence type="predicted"/>
<feature type="compositionally biased region" description="Polar residues" evidence="1">
    <location>
        <begin position="110"/>
        <end position="120"/>
    </location>
</feature>